<dbReference type="AlphaFoldDB" id="A0A3E0HIF5"/>
<evidence type="ECO:0000256" key="3">
    <source>
        <dbReference type="ARBA" id="ARBA00023125"/>
    </source>
</evidence>
<dbReference type="SUPFAM" id="SSF46785">
    <property type="entry name" value="Winged helix' DNA-binding domain"/>
    <property type="match status" value="1"/>
</dbReference>
<keyword evidence="3 6" id="KW-0238">DNA-binding</keyword>
<dbReference type="InterPro" id="IPR005119">
    <property type="entry name" value="LysR_subst-bd"/>
</dbReference>
<dbReference type="PANTHER" id="PTHR30346:SF28">
    <property type="entry name" value="HTH-TYPE TRANSCRIPTIONAL REGULATOR CYNR"/>
    <property type="match status" value="1"/>
</dbReference>
<dbReference type="Proteomes" id="UP000256269">
    <property type="component" value="Unassembled WGS sequence"/>
</dbReference>
<name>A0A3E0HIF5_9PSEU</name>
<feature type="domain" description="HTH lysR-type" evidence="5">
    <location>
        <begin position="3"/>
        <end position="60"/>
    </location>
</feature>
<dbReference type="SUPFAM" id="SSF53850">
    <property type="entry name" value="Periplasmic binding protein-like II"/>
    <property type="match status" value="1"/>
</dbReference>
<dbReference type="InterPro" id="IPR036388">
    <property type="entry name" value="WH-like_DNA-bd_sf"/>
</dbReference>
<comment type="caution">
    <text evidence="6">The sequence shown here is derived from an EMBL/GenBank/DDBJ whole genome shotgun (WGS) entry which is preliminary data.</text>
</comment>
<protein>
    <submittedName>
        <fullName evidence="6">DNA-binding transcriptional LysR family regulator</fullName>
    </submittedName>
</protein>
<dbReference type="RefSeq" id="WP_116176338.1">
    <property type="nucleotide sequence ID" value="NZ_CP144375.1"/>
</dbReference>
<keyword evidence="2" id="KW-0805">Transcription regulation</keyword>
<dbReference type="GO" id="GO:0032993">
    <property type="term" value="C:protein-DNA complex"/>
    <property type="evidence" value="ECO:0007669"/>
    <property type="project" value="TreeGrafter"/>
</dbReference>
<dbReference type="PRINTS" id="PR00039">
    <property type="entry name" value="HTHLYSR"/>
</dbReference>
<evidence type="ECO:0000313" key="7">
    <source>
        <dbReference type="Proteomes" id="UP000256269"/>
    </source>
</evidence>
<comment type="similarity">
    <text evidence="1">Belongs to the LysR transcriptional regulatory family.</text>
</comment>
<dbReference type="GO" id="GO:0003700">
    <property type="term" value="F:DNA-binding transcription factor activity"/>
    <property type="evidence" value="ECO:0007669"/>
    <property type="project" value="InterPro"/>
</dbReference>
<evidence type="ECO:0000259" key="5">
    <source>
        <dbReference type="PROSITE" id="PS50931"/>
    </source>
</evidence>
<dbReference type="EMBL" id="QUNO01000007">
    <property type="protein sequence ID" value="REH46217.1"/>
    <property type="molecule type" value="Genomic_DNA"/>
</dbReference>
<dbReference type="InterPro" id="IPR000847">
    <property type="entry name" value="LysR_HTH_N"/>
</dbReference>
<keyword evidence="4" id="KW-0804">Transcription</keyword>
<dbReference type="OrthoDB" id="3181812at2"/>
<organism evidence="6 7">
    <name type="scientific">Kutzneria buriramensis</name>
    <dbReference type="NCBI Taxonomy" id="1045776"/>
    <lineage>
        <taxon>Bacteria</taxon>
        <taxon>Bacillati</taxon>
        <taxon>Actinomycetota</taxon>
        <taxon>Actinomycetes</taxon>
        <taxon>Pseudonocardiales</taxon>
        <taxon>Pseudonocardiaceae</taxon>
        <taxon>Kutzneria</taxon>
    </lineage>
</organism>
<evidence type="ECO:0000256" key="1">
    <source>
        <dbReference type="ARBA" id="ARBA00009437"/>
    </source>
</evidence>
<dbReference type="Gene3D" id="3.40.190.10">
    <property type="entry name" value="Periplasmic binding protein-like II"/>
    <property type="match status" value="2"/>
</dbReference>
<dbReference type="PANTHER" id="PTHR30346">
    <property type="entry name" value="TRANSCRIPTIONAL DUAL REGULATOR HCAR-RELATED"/>
    <property type="match status" value="1"/>
</dbReference>
<dbReference type="InterPro" id="IPR036390">
    <property type="entry name" value="WH_DNA-bd_sf"/>
</dbReference>
<evidence type="ECO:0000313" key="6">
    <source>
        <dbReference type="EMBL" id="REH46217.1"/>
    </source>
</evidence>
<dbReference type="FunFam" id="1.10.10.10:FF:000001">
    <property type="entry name" value="LysR family transcriptional regulator"/>
    <property type="match status" value="1"/>
</dbReference>
<dbReference type="GO" id="GO:0003677">
    <property type="term" value="F:DNA binding"/>
    <property type="evidence" value="ECO:0007669"/>
    <property type="project" value="UniProtKB-KW"/>
</dbReference>
<evidence type="ECO:0000256" key="4">
    <source>
        <dbReference type="ARBA" id="ARBA00023163"/>
    </source>
</evidence>
<reference evidence="6 7" key="1">
    <citation type="submission" date="2018-08" db="EMBL/GenBank/DDBJ databases">
        <title>Genomic Encyclopedia of Archaeal and Bacterial Type Strains, Phase II (KMG-II): from individual species to whole genera.</title>
        <authorList>
            <person name="Goeker M."/>
        </authorList>
    </citation>
    <scope>NUCLEOTIDE SEQUENCE [LARGE SCALE GENOMIC DNA]</scope>
    <source>
        <strain evidence="6 7">DSM 45791</strain>
    </source>
</reference>
<accession>A0A3E0HIF5</accession>
<dbReference type="Gene3D" id="1.10.10.10">
    <property type="entry name" value="Winged helix-like DNA-binding domain superfamily/Winged helix DNA-binding domain"/>
    <property type="match status" value="1"/>
</dbReference>
<keyword evidence="7" id="KW-1185">Reference proteome</keyword>
<sequence>MDLDLRLVRYFVTVADELHFGRAAARLFISQPALSKQIRKLEDHLGGQLLLRDSRHVALTRRGEHFLEQARQLLALADRMQRGLEPDRVRIAHIFSLDSGRVIADAFRERFPDVRVVESSMDSTRQLAALLADQLDVAIIRVTAAMRTDHPTGWRHALLRLEPFWLVGRPGDSPRPAASLHERPIEVFGDPPGSALYNTHGRYLSSLEQHTGLVLRWLGNPGTFDHCHAAVARARDEAYVLEFDSYAHRYAGMGMPIHRPEELRPVYPWSLAWRDGEQSEAVQQFLHLARETAERRRWLQPERDGAPLWVPPEDLLDASALTP</sequence>
<dbReference type="Pfam" id="PF03466">
    <property type="entry name" value="LysR_substrate"/>
    <property type="match status" value="1"/>
</dbReference>
<gene>
    <name evidence="6" type="ORF">BCF44_107350</name>
</gene>
<proteinExistence type="inferred from homology"/>
<evidence type="ECO:0000256" key="2">
    <source>
        <dbReference type="ARBA" id="ARBA00023015"/>
    </source>
</evidence>
<dbReference type="Pfam" id="PF00126">
    <property type="entry name" value="HTH_1"/>
    <property type="match status" value="1"/>
</dbReference>
<dbReference type="PROSITE" id="PS50931">
    <property type="entry name" value="HTH_LYSR"/>
    <property type="match status" value="1"/>
</dbReference>